<sequence length="144" mass="16464">MLGRFHFSTCTRLQQHLKLTALPAKHLAPVFSKPSPFTANQSAFNVKALYPPRVFPIQPNDFRVTVISGKKAVSKHAVYRRRATRRLKSAIQVIFPEQAPKGMDYIFYVKGNIINLPWQDLLQQVSQAASTIQYKISRRKKLIS</sequence>
<dbReference type="GO" id="GO:0008033">
    <property type="term" value="P:tRNA processing"/>
    <property type="evidence" value="ECO:0007669"/>
    <property type="project" value="UniProtKB-KW"/>
</dbReference>
<dbReference type="InterPro" id="IPR000100">
    <property type="entry name" value="RNase_P"/>
</dbReference>
<evidence type="ECO:0000313" key="6">
    <source>
        <dbReference type="EMBL" id="CDS04107.1"/>
    </source>
</evidence>
<name>A0A077W9V7_9FUNG</name>
<dbReference type="SUPFAM" id="SSF54211">
    <property type="entry name" value="Ribosomal protein S5 domain 2-like"/>
    <property type="match status" value="1"/>
</dbReference>
<keyword evidence="2" id="KW-0540">Nuclease</keyword>
<gene>
    <name evidence="6" type="ORF">LRAMOSA07062</name>
</gene>
<dbReference type="GO" id="GO:0000049">
    <property type="term" value="F:tRNA binding"/>
    <property type="evidence" value="ECO:0007669"/>
    <property type="project" value="InterPro"/>
</dbReference>
<evidence type="ECO:0000256" key="2">
    <source>
        <dbReference type="ARBA" id="ARBA00022722"/>
    </source>
</evidence>
<evidence type="ECO:0000256" key="4">
    <source>
        <dbReference type="ARBA" id="ARBA00022801"/>
    </source>
</evidence>
<evidence type="ECO:0000256" key="3">
    <source>
        <dbReference type="ARBA" id="ARBA00022759"/>
    </source>
</evidence>
<dbReference type="OrthoDB" id="2383663at2759"/>
<keyword evidence="1" id="KW-0819">tRNA processing</keyword>
<dbReference type="InterPro" id="IPR020568">
    <property type="entry name" value="Ribosomal_Su5_D2-typ_SF"/>
</dbReference>
<dbReference type="Gene3D" id="3.30.230.10">
    <property type="match status" value="1"/>
</dbReference>
<dbReference type="Pfam" id="PF00825">
    <property type="entry name" value="Ribonuclease_P"/>
    <property type="match status" value="1"/>
</dbReference>
<dbReference type="AlphaFoldDB" id="A0A077W9V7"/>
<dbReference type="EMBL" id="LK023314">
    <property type="protein sequence ID" value="CDS04107.1"/>
    <property type="molecule type" value="Genomic_DNA"/>
</dbReference>
<accession>A0A077W9V7</accession>
<dbReference type="InterPro" id="IPR014721">
    <property type="entry name" value="Ribsml_uS5_D2-typ_fold_subgr"/>
</dbReference>
<keyword evidence="3" id="KW-0255">Endonuclease</keyword>
<evidence type="ECO:0000256" key="1">
    <source>
        <dbReference type="ARBA" id="ARBA00022694"/>
    </source>
</evidence>
<protein>
    <submittedName>
        <fullName evidence="6">Uncharacterized protein</fullName>
    </submittedName>
</protein>
<reference evidence="6" key="1">
    <citation type="journal article" date="2014" name="Genome Announc.">
        <title>De novo whole-genome sequence and genome annotation of Lichtheimia ramosa.</title>
        <authorList>
            <person name="Linde J."/>
            <person name="Schwartze V."/>
            <person name="Binder U."/>
            <person name="Lass-Florl C."/>
            <person name="Voigt K."/>
            <person name="Horn F."/>
        </authorList>
    </citation>
    <scope>NUCLEOTIDE SEQUENCE</scope>
    <source>
        <strain evidence="6">JMRC FSU:6197</strain>
    </source>
</reference>
<proteinExistence type="predicted"/>
<organism evidence="6">
    <name type="scientific">Lichtheimia ramosa</name>
    <dbReference type="NCBI Taxonomy" id="688394"/>
    <lineage>
        <taxon>Eukaryota</taxon>
        <taxon>Fungi</taxon>
        <taxon>Fungi incertae sedis</taxon>
        <taxon>Mucoromycota</taxon>
        <taxon>Mucoromycotina</taxon>
        <taxon>Mucoromycetes</taxon>
        <taxon>Mucorales</taxon>
        <taxon>Lichtheimiaceae</taxon>
        <taxon>Lichtheimia</taxon>
    </lineage>
</organism>
<evidence type="ECO:0000256" key="5">
    <source>
        <dbReference type="ARBA" id="ARBA00022884"/>
    </source>
</evidence>
<dbReference type="GO" id="GO:0004526">
    <property type="term" value="F:ribonuclease P activity"/>
    <property type="evidence" value="ECO:0007669"/>
    <property type="project" value="InterPro"/>
</dbReference>
<keyword evidence="5" id="KW-0694">RNA-binding</keyword>
<keyword evidence="4" id="KW-0378">Hydrolase</keyword>